<dbReference type="InterPro" id="IPR014548">
    <property type="entry name" value="Ac_Trasf"/>
</dbReference>
<protein>
    <submittedName>
        <fullName evidence="7">Acyl-CoA synthetase</fullName>
    </submittedName>
</protein>
<evidence type="ECO:0000256" key="1">
    <source>
        <dbReference type="ARBA" id="ARBA00004533"/>
    </source>
</evidence>
<dbReference type="InterPro" id="IPR004960">
    <property type="entry name" value="LipA_acyltrans"/>
</dbReference>
<dbReference type="Pfam" id="PF03279">
    <property type="entry name" value="Lip_A_acyltrans"/>
    <property type="match status" value="1"/>
</dbReference>
<keyword evidence="5" id="KW-0472">Membrane</keyword>
<evidence type="ECO:0000256" key="2">
    <source>
        <dbReference type="ARBA" id="ARBA00022475"/>
    </source>
</evidence>
<dbReference type="PANTHER" id="PTHR30606">
    <property type="entry name" value="LIPID A BIOSYNTHESIS LAUROYL ACYLTRANSFERASE"/>
    <property type="match status" value="1"/>
</dbReference>
<proteinExistence type="predicted"/>
<dbReference type="RefSeq" id="WP_345917630.1">
    <property type="nucleotide sequence ID" value="NZ_JBDIVE010000001.1"/>
</dbReference>
<evidence type="ECO:0000256" key="3">
    <source>
        <dbReference type="ARBA" id="ARBA00022519"/>
    </source>
</evidence>
<keyword evidence="6" id="KW-0012">Acyltransferase</keyword>
<accession>A0ABU9YT05</accession>
<keyword evidence="8" id="KW-1185">Reference proteome</keyword>
<dbReference type="CDD" id="cd07984">
    <property type="entry name" value="LPLAT_LABLAT-like"/>
    <property type="match status" value="1"/>
</dbReference>
<sequence>MSEAHWTRRPERGSFLAMQLMLRLTLLLGRRLTRPVLWLIALYFMLTGGAARRASRSYLARVLPVPVRWWHVLRHFLHFAIVVQDRVFLLKGQFWRFDLRSQGTDYLNEYCQRRSGALLFGAHLGSFEVARAFSRQQQRPISIAMYAENARQLMRTLAVLNPAAAEEILPLGQPGSMLAIRDRIAAGHIVGLLADRNLGRDALRATQLLGAPAGLPDGPFRLAASLGAPVFFVAGLYRGGKRYDVHVELITDFGDCTPAERPARIAQARQDYADKLSRHCRTAPYNWFNFFDFWGASTAPATEHTPTP</sequence>
<gene>
    <name evidence="7" type="ORF">ABDB84_00125</name>
</gene>
<keyword evidence="3" id="KW-0997">Cell inner membrane</keyword>
<dbReference type="PANTHER" id="PTHR30606:SF9">
    <property type="entry name" value="LIPID A BIOSYNTHESIS LAUROYLTRANSFERASE"/>
    <property type="match status" value="1"/>
</dbReference>
<evidence type="ECO:0000256" key="4">
    <source>
        <dbReference type="ARBA" id="ARBA00022679"/>
    </source>
</evidence>
<evidence type="ECO:0000313" key="8">
    <source>
        <dbReference type="Proteomes" id="UP001410394"/>
    </source>
</evidence>
<dbReference type="Proteomes" id="UP001410394">
    <property type="component" value="Unassembled WGS sequence"/>
</dbReference>
<keyword evidence="2" id="KW-1003">Cell membrane</keyword>
<comment type="subcellular location">
    <subcellularLocation>
        <location evidence="1">Cell inner membrane</location>
    </subcellularLocation>
</comment>
<dbReference type="EMBL" id="JBDIVE010000001">
    <property type="protein sequence ID" value="MEN3066859.1"/>
    <property type="molecule type" value="Genomic_DNA"/>
</dbReference>
<evidence type="ECO:0000256" key="6">
    <source>
        <dbReference type="ARBA" id="ARBA00023315"/>
    </source>
</evidence>
<evidence type="ECO:0000256" key="5">
    <source>
        <dbReference type="ARBA" id="ARBA00023136"/>
    </source>
</evidence>
<reference evidence="7 8" key="1">
    <citation type="journal article" date="2018" name="Int. J. Syst. Evol. Microbiol.">
        <title>Uliginosibacterium sediminicola sp. nov., isolated from freshwater sediment.</title>
        <authorList>
            <person name="Hwang W.M."/>
            <person name="Kim S.M."/>
            <person name="Kang K."/>
            <person name="Ahn T.Y."/>
        </authorList>
    </citation>
    <scope>NUCLEOTIDE SEQUENCE [LARGE SCALE GENOMIC DNA]</scope>
    <source>
        <strain evidence="7 8">M1-21</strain>
    </source>
</reference>
<name>A0ABU9YT05_9RHOO</name>
<comment type="caution">
    <text evidence="7">The sequence shown here is derived from an EMBL/GenBank/DDBJ whole genome shotgun (WGS) entry which is preliminary data.</text>
</comment>
<dbReference type="PIRSF" id="PIRSF028561">
    <property type="entry name" value="Ac_Trasf"/>
    <property type="match status" value="1"/>
</dbReference>
<keyword evidence="4" id="KW-0808">Transferase</keyword>
<organism evidence="7 8">
    <name type="scientific">Uliginosibacterium sediminicola</name>
    <dbReference type="NCBI Taxonomy" id="2024550"/>
    <lineage>
        <taxon>Bacteria</taxon>
        <taxon>Pseudomonadati</taxon>
        <taxon>Pseudomonadota</taxon>
        <taxon>Betaproteobacteria</taxon>
        <taxon>Rhodocyclales</taxon>
        <taxon>Zoogloeaceae</taxon>
        <taxon>Uliginosibacterium</taxon>
    </lineage>
</organism>
<evidence type="ECO:0000313" key="7">
    <source>
        <dbReference type="EMBL" id="MEN3066859.1"/>
    </source>
</evidence>